<dbReference type="InterPro" id="IPR050889">
    <property type="entry name" value="Dendritic_Spine_Reg/Scaffold"/>
</dbReference>
<proteinExistence type="predicted"/>
<dbReference type="RefSeq" id="WP_354443061.1">
    <property type="nucleotide sequence ID" value="NZ_JBEPSH010000004.1"/>
</dbReference>
<feature type="repeat" description="ANK" evidence="3">
    <location>
        <begin position="373"/>
        <end position="394"/>
    </location>
</feature>
<organism evidence="5 6">
    <name type="scientific">Ottowia thiooxydans</name>
    <dbReference type="NCBI Taxonomy" id="219182"/>
    <lineage>
        <taxon>Bacteria</taxon>
        <taxon>Pseudomonadati</taxon>
        <taxon>Pseudomonadota</taxon>
        <taxon>Betaproteobacteria</taxon>
        <taxon>Burkholderiales</taxon>
        <taxon>Comamonadaceae</taxon>
        <taxon>Ottowia</taxon>
    </lineage>
</organism>
<feature type="repeat" description="ANK" evidence="3">
    <location>
        <begin position="408"/>
        <end position="428"/>
    </location>
</feature>
<dbReference type="PANTHER" id="PTHR24166:SF48">
    <property type="entry name" value="PROTEIN VAPYRIN"/>
    <property type="match status" value="1"/>
</dbReference>
<evidence type="ECO:0000256" key="1">
    <source>
        <dbReference type="ARBA" id="ARBA00022737"/>
    </source>
</evidence>
<keyword evidence="2 3" id="KW-0040">ANK repeat</keyword>
<gene>
    <name evidence="5" type="ORF">ABIE13_002112</name>
</gene>
<dbReference type="PROSITE" id="PS50297">
    <property type="entry name" value="ANK_REP_REGION"/>
    <property type="match status" value="4"/>
</dbReference>
<keyword evidence="1" id="KW-0677">Repeat</keyword>
<dbReference type="PROSITE" id="PS50088">
    <property type="entry name" value="ANK_REPEAT"/>
    <property type="match status" value="4"/>
</dbReference>
<evidence type="ECO:0000256" key="2">
    <source>
        <dbReference type="ARBA" id="ARBA00023043"/>
    </source>
</evidence>
<dbReference type="SUPFAM" id="SSF48403">
    <property type="entry name" value="Ankyrin repeat"/>
    <property type="match status" value="3"/>
</dbReference>
<evidence type="ECO:0000256" key="4">
    <source>
        <dbReference type="SAM" id="MobiDB-lite"/>
    </source>
</evidence>
<sequence>MPRDVSTIPHVSPISPPSRTSFTHLKVAPDQPVVGRSTVSTTAIASSIQADKQACARDIEDARPPASPQSTSFDLAVGQGRRSSEVGTALFIQDYKDTRLWNATLEGDVNLVVAWLSAGANLHVTDEHGNTVLMAAALYNRTECVIALASLMTPYEINRARSDGGTALTLAAEEGHLETIKVLARRLTPEQLNKASPDGCTALTFAAVKGHTEIVKMLVDRLTAEQINHTRTDGSTALTFAAEAGHVETVQLIANRLSAEQINHPRHDGSTALTFAAQRGHAETIRVMASRLTAEQINHACDDGSTALTIAAHRNHAEAVKVLASLLKSDGLLKPRSDGATALTLAAQEGYAETVQVLSSWLTAEQINHPLFNGSTALTIAAQRGHLETVRVLVGQLTAEQINQSRLDGTTALMFAAGAGDIEIVKLLAGRLTPEQIRRATPHGSNALTLAAERGHTETVQVLAEHLTADQINHALADGTTALMLAAHYDHAETVKVLVDRLPPSEINRARHDGATALMLAAHDGRVEVVRLLLNALSLHPEYINAFAGGGHTALSVAAMAGQLEVLALLLHALEVSGRAASTPATVDYSTLRVAGSYGHFGVLLTWLSSGAKEEFADTFFEAFDKAHRNRSMHPDVLLRAAETGCARLVGILLRRGANADVRRGDGLSALDLAVSNGHLCVLEAWARSGRQVSHQLILDSLQAAQGRSRAADRQPSGTRLDYLEALEEKMTAALMLAASSDWVMLAEVLLLNKLQALGAAVDAGNALGRESLRLAGRRGRFSELFAALSSGPDEQLTKTFFEGFDAVQRRPQNHPSALFDAAKAGHAGVVLSLLARGDEADRQDESGQCPLDLAVNNGHLSVLNAWIASGREISSQQIFNAIQATGRYGGPMHFDPLQAVDASGYSVEVLAQANGWAHLAAWLLEMKLETSIPE</sequence>
<accession>A0ABV2Q7J7</accession>
<protein>
    <submittedName>
        <fullName evidence="5">Ankyrin repeat protein</fullName>
    </submittedName>
</protein>
<dbReference type="Pfam" id="PF12796">
    <property type="entry name" value="Ank_2"/>
    <property type="match status" value="6"/>
</dbReference>
<dbReference type="Proteomes" id="UP001549320">
    <property type="component" value="Unassembled WGS sequence"/>
</dbReference>
<reference evidence="5 6" key="1">
    <citation type="submission" date="2024-06" db="EMBL/GenBank/DDBJ databases">
        <title>Sorghum-associated microbial communities from plants grown in Nebraska, USA.</title>
        <authorList>
            <person name="Schachtman D."/>
        </authorList>
    </citation>
    <scope>NUCLEOTIDE SEQUENCE [LARGE SCALE GENOMIC DNA]</scope>
    <source>
        <strain evidence="5 6">2709</strain>
    </source>
</reference>
<dbReference type="PANTHER" id="PTHR24166">
    <property type="entry name" value="ROLLING PEBBLES, ISOFORM B"/>
    <property type="match status" value="1"/>
</dbReference>
<evidence type="ECO:0000313" key="6">
    <source>
        <dbReference type="Proteomes" id="UP001549320"/>
    </source>
</evidence>
<keyword evidence="6" id="KW-1185">Reference proteome</keyword>
<dbReference type="Gene3D" id="1.25.40.20">
    <property type="entry name" value="Ankyrin repeat-containing domain"/>
    <property type="match status" value="7"/>
</dbReference>
<feature type="repeat" description="ANK" evidence="3">
    <location>
        <begin position="513"/>
        <end position="535"/>
    </location>
</feature>
<dbReference type="EMBL" id="JBEPSH010000004">
    <property type="protein sequence ID" value="MET4577001.1"/>
    <property type="molecule type" value="Genomic_DNA"/>
</dbReference>
<dbReference type="InterPro" id="IPR002110">
    <property type="entry name" value="Ankyrin_rpt"/>
</dbReference>
<feature type="repeat" description="ANK" evidence="3">
    <location>
        <begin position="198"/>
        <end position="221"/>
    </location>
</feature>
<feature type="region of interest" description="Disordered" evidence="4">
    <location>
        <begin position="1"/>
        <end position="23"/>
    </location>
</feature>
<dbReference type="InterPro" id="IPR036770">
    <property type="entry name" value="Ankyrin_rpt-contain_sf"/>
</dbReference>
<evidence type="ECO:0000313" key="5">
    <source>
        <dbReference type="EMBL" id="MET4577001.1"/>
    </source>
</evidence>
<dbReference type="SMART" id="SM00248">
    <property type="entry name" value="ANK"/>
    <property type="match status" value="18"/>
</dbReference>
<name>A0ABV2Q7J7_9BURK</name>
<evidence type="ECO:0000256" key="3">
    <source>
        <dbReference type="PROSITE-ProRule" id="PRU00023"/>
    </source>
</evidence>
<comment type="caution">
    <text evidence="5">The sequence shown here is derived from an EMBL/GenBank/DDBJ whole genome shotgun (WGS) entry which is preliminary data.</text>
</comment>